<sequence>MSISQRETERLQKVAKTAAQTMRKKNQNETRRTRTGPSNDAALNRLSTPKSGPGTAIPTSSIVRGEQISEAIKAEYELIDTIKTSATNVRNKMVTFLTRHIAREQRRKTEFDYMKMELWAKVIDYYLEFQEEEDFPKDQRLLERAAIRKVLASYFEFWLQRSSHAFSQRAITLFDGNVEEHTEEIRQIQEDEQERGVVALIDIYIPPCSIDECEQLLDDYPYSAFQNSSGSPTEEELEEYVEIERKKNEKKDEAVAMEIGKILDDEEKGKELRDAAKETAISKGWENARDLIFAYFNTAITERITMGRVDDENDQVQDDDEDF</sequence>
<name>A0ABQ9XK71_9EUKA</name>
<proteinExistence type="predicted"/>
<dbReference type="Proteomes" id="UP001281761">
    <property type="component" value="Unassembled WGS sequence"/>
</dbReference>
<reference evidence="2 3" key="1">
    <citation type="journal article" date="2022" name="bioRxiv">
        <title>Genomics of Preaxostyla Flagellates Illuminates Evolutionary Transitions and the Path Towards Mitochondrial Loss.</title>
        <authorList>
            <person name="Novak L.V.F."/>
            <person name="Treitli S.C."/>
            <person name="Pyrih J."/>
            <person name="Halakuc P."/>
            <person name="Pipaliya S.V."/>
            <person name="Vacek V."/>
            <person name="Brzon O."/>
            <person name="Soukal P."/>
            <person name="Eme L."/>
            <person name="Dacks J.B."/>
            <person name="Karnkowska A."/>
            <person name="Elias M."/>
            <person name="Hampl V."/>
        </authorList>
    </citation>
    <scope>NUCLEOTIDE SEQUENCE [LARGE SCALE GENOMIC DNA]</scope>
    <source>
        <strain evidence="2">NAU3</strain>
        <tissue evidence="2">Gut</tissue>
    </source>
</reference>
<evidence type="ECO:0000313" key="2">
    <source>
        <dbReference type="EMBL" id="KAK2952822.1"/>
    </source>
</evidence>
<comment type="caution">
    <text evidence="2">The sequence shown here is derived from an EMBL/GenBank/DDBJ whole genome shotgun (WGS) entry which is preliminary data.</text>
</comment>
<dbReference type="EMBL" id="JARBJD010000099">
    <property type="protein sequence ID" value="KAK2952822.1"/>
    <property type="molecule type" value="Genomic_DNA"/>
</dbReference>
<protein>
    <submittedName>
        <fullName evidence="2">Uncharacterized protein</fullName>
    </submittedName>
</protein>
<accession>A0ABQ9XK71</accession>
<evidence type="ECO:0000256" key="1">
    <source>
        <dbReference type="SAM" id="MobiDB-lite"/>
    </source>
</evidence>
<feature type="compositionally biased region" description="Basic and acidic residues" evidence="1">
    <location>
        <begin position="1"/>
        <end position="12"/>
    </location>
</feature>
<gene>
    <name evidence="2" type="ORF">BLNAU_12290</name>
</gene>
<organism evidence="2 3">
    <name type="scientific">Blattamonas nauphoetae</name>
    <dbReference type="NCBI Taxonomy" id="2049346"/>
    <lineage>
        <taxon>Eukaryota</taxon>
        <taxon>Metamonada</taxon>
        <taxon>Preaxostyla</taxon>
        <taxon>Oxymonadida</taxon>
        <taxon>Blattamonas</taxon>
    </lineage>
</organism>
<evidence type="ECO:0000313" key="3">
    <source>
        <dbReference type="Proteomes" id="UP001281761"/>
    </source>
</evidence>
<feature type="region of interest" description="Disordered" evidence="1">
    <location>
        <begin position="1"/>
        <end position="58"/>
    </location>
</feature>
<keyword evidence="3" id="KW-1185">Reference proteome</keyword>